<name>A0A9P6VPQ4_9HELO</name>
<comment type="caution">
    <text evidence="3">The sequence shown here is derived from an EMBL/GenBank/DDBJ whole genome shotgun (WGS) entry which is preliminary data.</text>
</comment>
<dbReference type="AlphaFoldDB" id="A0A9P6VPQ4"/>
<keyword evidence="4" id="KW-1185">Reference proteome</keyword>
<keyword evidence="2" id="KW-0539">Nucleus</keyword>
<dbReference type="PANTHER" id="PTHR37534:SF20">
    <property type="entry name" value="PRO1A C6 ZINK-FINGER PROTEIN"/>
    <property type="match status" value="1"/>
</dbReference>
<gene>
    <name evidence="3" type="ORF">D0Z07_1238</name>
</gene>
<protein>
    <submittedName>
        <fullName evidence="3">Transcription factor</fullName>
    </submittedName>
</protein>
<reference evidence="3" key="1">
    <citation type="submission" date="2019-07" db="EMBL/GenBank/DDBJ databases">
        <title>Hyphodiscus hymeniophilus genome sequencing and assembly.</title>
        <authorList>
            <person name="Kramer G."/>
            <person name="Nodwell J."/>
        </authorList>
    </citation>
    <scope>NUCLEOTIDE SEQUENCE</scope>
    <source>
        <strain evidence="3">ATCC 34498</strain>
    </source>
</reference>
<proteinExistence type="predicted"/>
<dbReference type="InterPro" id="IPR021858">
    <property type="entry name" value="Fun_TF"/>
</dbReference>
<dbReference type="OrthoDB" id="5213892at2759"/>
<dbReference type="Proteomes" id="UP000785200">
    <property type="component" value="Unassembled WGS sequence"/>
</dbReference>
<evidence type="ECO:0000313" key="3">
    <source>
        <dbReference type="EMBL" id="KAG0651932.1"/>
    </source>
</evidence>
<organism evidence="3 4">
    <name type="scientific">Hyphodiscus hymeniophilus</name>
    <dbReference type="NCBI Taxonomy" id="353542"/>
    <lineage>
        <taxon>Eukaryota</taxon>
        <taxon>Fungi</taxon>
        <taxon>Dikarya</taxon>
        <taxon>Ascomycota</taxon>
        <taxon>Pezizomycotina</taxon>
        <taxon>Leotiomycetes</taxon>
        <taxon>Helotiales</taxon>
        <taxon>Hyphodiscaceae</taxon>
        <taxon>Hyphodiscus</taxon>
    </lineage>
</organism>
<evidence type="ECO:0000256" key="1">
    <source>
        <dbReference type="ARBA" id="ARBA00004123"/>
    </source>
</evidence>
<evidence type="ECO:0000256" key="2">
    <source>
        <dbReference type="ARBA" id="ARBA00023242"/>
    </source>
</evidence>
<dbReference type="EMBL" id="VNKQ01000003">
    <property type="protein sequence ID" value="KAG0651932.1"/>
    <property type="molecule type" value="Genomic_DNA"/>
</dbReference>
<dbReference type="GO" id="GO:0005634">
    <property type="term" value="C:nucleus"/>
    <property type="evidence" value="ECO:0007669"/>
    <property type="project" value="UniProtKB-SubCell"/>
</dbReference>
<sequence>MVIKDSLEVHIARLEADPVIAPERNSSLLDIFTADYSENFRSPTNQSPLVDRVWAHAALIYLFVVVSGWQPASGEVRYHVRRILDLLKHQISPPALLRTMVWPFCLAGCLAEPAQEACFQGMVDALQPPSVFGTVRKALEIMKNVWQNRGTPDAASRDFATWFGDQGDLVLLV</sequence>
<dbReference type="Pfam" id="PF11951">
    <property type="entry name" value="Fungal_trans_2"/>
    <property type="match status" value="1"/>
</dbReference>
<evidence type="ECO:0000313" key="4">
    <source>
        <dbReference type="Proteomes" id="UP000785200"/>
    </source>
</evidence>
<dbReference type="PANTHER" id="PTHR37534">
    <property type="entry name" value="TRANSCRIPTIONAL ACTIVATOR PROTEIN UGA3"/>
    <property type="match status" value="1"/>
</dbReference>
<accession>A0A9P6VPQ4</accession>
<comment type="subcellular location">
    <subcellularLocation>
        <location evidence="1">Nucleus</location>
    </subcellularLocation>
</comment>